<dbReference type="InterPro" id="IPR049349">
    <property type="entry name" value="DUF2264_N"/>
</dbReference>
<dbReference type="Proteomes" id="UP001589716">
    <property type="component" value="Unassembled WGS sequence"/>
</dbReference>
<evidence type="ECO:0000256" key="1">
    <source>
        <dbReference type="SAM" id="MobiDB-lite"/>
    </source>
</evidence>
<feature type="region of interest" description="Disordered" evidence="1">
    <location>
        <begin position="68"/>
        <end position="89"/>
    </location>
</feature>
<dbReference type="Pfam" id="PF10022">
    <property type="entry name" value="DUF2264"/>
    <property type="match status" value="1"/>
</dbReference>
<sequence length="682" mass="73093">MPAPPEDREPEHREREDRAPEDRGPGEREREDREPEDDHELSPYTGWTRSHWERTADRLLLAVRPHASPGKGLIHLPGPRPSRSGVRSDGLEGYARTFLLAALRAAHGDDPHGHLDRYAEGLAAGTRRPGGSGPEDWPLLTRTRQAVVESASVALALRLTRHRLWDRLDDPVRQRAVDWLLPALEPSPVDNNWWLFGLTVAGFLQDAGIEPDRAAATVERSLERVEQWWLGDGWYSDGDNRAFDHYNAWALHFYPVLHAHLAGDRALLDRYGPRLRAQLDDHVHLFDGNGAPVPYGRSLTYRFAAAAAPWLGALTGQTPLTPGATRRLASGTLRYFLDRGATDDRGLLTLGWHGPYEPVLQSYSGPGSPYWASKGFLGLLLPAGHPVWTTTEEPLPAERADTVRAFGRTGLLVQTTAADGLVRLHNHGSNHVGSTEGGEDDPGYARYAYSTRTGPTTAPDPADNHFALLGPDGTATTRGPATPLGTGSGRGTDTGLAASAQRPLPGVRVLSATLVHGRAEVRAHLVLGAPEGTPVRQTGWATHADGPVAQLHPVHGYRPGTTELPTGATLQGPGPTRTLALHGTTSGPEALFVALASLTAEPGPAPVTDLARVRVTGPRTLTVTWQDGGTDDLVLSEGPGADRPPRRVAAATGAATSKAAGFPTTTVPTPITNRPLPSSGQS</sequence>
<feature type="compositionally biased region" description="Low complexity" evidence="1">
    <location>
        <begin position="649"/>
        <end position="661"/>
    </location>
</feature>
<dbReference type="InterPro" id="IPR016624">
    <property type="entry name" value="UCP014753"/>
</dbReference>
<evidence type="ECO:0000313" key="4">
    <source>
        <dbReference type="Proteomes" id="UP001589716"/>
    </source>
</evidence>
<organism evidence="3 4">
    <name type="scientific">Streptomyces roseoviridis</name>
    <dbReference type="NCBI Taxonomy" id="67361"/>
    <lineage>
        <taxon>Bacteria</taxon>
        <taxon>Bacillati</taxon>
        <taxon>Actinomycetota</taxon>
        <taxon>Actinomycetes</taxon>
        <taxon>Kitasatosporales</taxon>
        <taxon>Streptomycetaceae</taxon>
        <taxon>Streptomyces</taxon>
    </lineage>
</organism>
<dbReference type="PANTHER" id="PTHR35339">
    <property type="entry name" value="LINALOOL DEHYDRATASE_ISOMERASE DOMAIN-CONTAINING PROTEIN"/>
    <property type="match status" value="1"/>
</dbReference>
<dbReference type="RefSeq" id="WP_345486210.1">
    <property type="nucleotide sequence ID" value="NZ_BAAAWU010000001.1"/>
</dbReference>
<gene>
    <name evidence="3" type="ORF">ACFFTP_05810</name>
</gene>
<feature type="region of interest" description="Disordered" evidence="1">
    <location>
        <begin position="1"/>
        <end position="45"/>
    </location>
</feature>
<proteinExistence type="predicted"/>
<keyword evidence="4" id="KW-1185">Reference proteome</keyword>
<evidence type="ECO:0000259" key="2">
    <source>
        <dbReference type="Pfam" id="PF10022"/>
    </source>
</evidence>
<protein>
    <submittedName>
        <fullName evidence="3">DUF2264 domain-containing protein</fullName>
    </submittedName>
</protein>
<reference evidence="3 4" key="1">
    <citation type="submission" date="2024-09" db="EMBL/GenBank/DDBJ databases">
        <authorList>
            <person name="Sun Q."/>
            <person name="Mori K."/>
        </authorList>
    </citation>
    <scope>NUCLEOTIDE SEQUENCE [LARGE SCALE GENOMIC DNA]</scope>
    <source>
        <strain evidence="3 4">JCM 4414</strain>
    </source>
</reference>
<name>A0ABV5QJP0_9ACTN</name>
<comment type="caution">
    <text evidence="3">The sequence shown here is derived from an EMBL/GenBank/DDBJ whole genome shotgun (WGS) entry which is preliminary data.</text>
</comment>
<accession>A0ABV5QJP0</accession>
<evidence type="ECO:0000313" key="3">
    <source>
        <dbReference type="EMBL" id="MFB9553712.1"/>
    </source>
</evidence>
<feature type="compositionally biased region" description="Basic and acidic residues" evidence="1">
    <location>
        <begin position="1"/>
        <end position="33"/>
    </location>
</feature>
<dbReference type="PANTHER" id="PTHR35339:SF4">
    <property type="entry name" value="LINALOOL DEHYDRATASE_ISOMERASE DOMAIN-CONTAINING PROTEIN"/>
    <property type="match status" value="1"/>
</dbReference>
<feature type="domain" description="DUF2264" evidence="2">
    <location>
        <begin position="48"/>
        <end position="395"/>
    </location>
</feature>
<feature type="region of interest" description="Disordered" evidence="1">
    <location>
        <begin position="425"/>
        <end position="445"/>
    </location>
</feature>
<dbReference type="EMBL" id="JBHMCT010000005">
    <property type="protein sequence ID" value="MFB9553712.1"/>
    <property type="molecule type" value="Genomic_DNA"/>
</dbReference>
<feature type="region of interest" description="Disordered" evidence="1">
    <location>
        <begin position="471"/>
        <end position="498"/>
    </location>
</feature>
<feature type="region of interest" description="Disordered" evidence="1">
    <location>
        <begin position="630"/>
        <end position="682"/>
    </location>
</feature>
<feature type="compositionally biased region" description="Polar residues" evidence="1">
    <location>
        <begin position="663"/>
        <end position="682"/>
    </location>
</feature>